<dbReference type="SUPFAM" id="SSF52540">
    <property type="entry name" value="P-loop containing nucleoside triphosphate hydrolases"/>
    <property type="match status" value="1"/>
</dbReference>
<gene>
    <name evidence="2" type="ORF">K1X13_05555</name>
</gene>
<evidence type="ECO:0000313" key="3">
    <source>
        <dbReference type="Proteomes" id="UP000754710"/>
    </source>
</evidence>
<proteinExistence type="predicted"/>
<dbReference type="Gene3D" id="3.40.50.300">
    <property type="entry name" value="P-loop containing nucleotide triphosphate hydrolases"/>
    <property type="match status" value="1"/>
</dbReference>
<dbReference type="EMBL" id="JAIEZQ010000001">
    <property type="protein sequence ID" value="MBY9074284.1"/>
    <property type="molecule type" value="Genomic_DNA"/>
</dbReference>
<dbReference type="InterPro" id="IPR027417">
    <property type="entry name" value="P-loop_NTPase"/>
</dbReference>
<protein>
    <recommendedName>
        <fullName evidence="4">Sulfotransferase family protein</fullName>
    </recommendedName>
</protein>
<feature type="region of interest" description="Disordered" evidence="1">
    <location>
        <begin position="341"/>
        <end position="366"/>
    </location>
</feature>
<evidence type="ECO:0000256" key="1">
    <source>
        <dbReference type="SAM" id="MobiDB-lite"/>
    </source>
</evidence>
<evidence type="ECO:0008006" key="4">
    <source>
        <dbReference type="Google" id="ProtNLM"/>
    </source>
</evidence>
<organism evidence="2 3">
    <name type="scientific">Nocardioides jiangsuensis</name>
    <dbReference type="NCBI Taxonomy" id="2866161"/>
    <lineage>
        <taxon>Bacteria</taxon>
        <taxon>Bacillati</taxon>
        <taxon>Actinomycetota</taxon>
        <taxon>Actinomycetes</taxon>
        <taxon>Propionibacteriales</taxon>
        <taxon>Nocardioidaceae</taxon>
        <taxon>Nocardioides</taxon>
    </lineage>
</organism>
<evidence type="ECO:0000313" key="2">
    <source>
        <dbReference type="EMBL" id="MBY9074284.1"/>
    </source>
</evidence>
<dbReference type="Proteomes" id="UP000754710">
    <property type="component" value="Unassembled WGS sequence"/>
</dbReference>
<accession>A0ABS7RGY2</accession>
<sequence length="366" mass="41295">MSRTVYLHIGAPKTGTSYLQDRLRLNKAELRRHGVHYPLGRLNLHSDHFRPALDLIEKDWGGALAQAEGQWDALMRQVRRLDGTVIISHEILAAATPEQIARAMADLEGDEVHVVYSARDLGRQIPAEWQESIKQRRRWTFKKYIKNVQTASQSAPDLWFWRVQGLPNVLARWSAVLPPERVHLVTVPPAGAPKDLLWQRFCTVFGIDPAWAPKESERRNESMGVEEAALVRRLNARLRKAGVTGAEHRALVKELLVHQNLARRRRKTPVTLPPAVYPWAEEVTEEWLTWVAGSGVDVVGDVTDLRPVAPAPGTPWVNPDRPKQKVLARAALEGLAVMTAEAARRSDPEQQLSGKVTRAVKRMRDH</sequence>
<name>A0ABS7RGY2_9ACTN</name>
<keyword evidence="3" id="KW-1185">Reference proteome</keyword>
<dbReference type="RefSeq" id="WP_221023983.1">
    <property type="nucleotide sequence ID" value="NZ_JAIEZQ010000001.1"/>
</dbReference>
<comment type="caution">
    <text evidence="2">The sequence shown here is derived from an EMBL/GenBank/DDBJ whole genome shotgun (WGS) entry which is preliminary data.</text>
</comment>
<reference evidence="2 3" key="1">
    <citation type="submission" date="2021-08" db="EMBL/GenBank/DDBJ databases">
        <title>Nocardioides bacterium WL0053 sp. nov., isolated from the sediment.</title>
        <authorList>
            <person name="Wang L."/>
            <person name="Zhang D."/>
            <person name="Zhang A."/>
        </authorList>
    </citation>
    <scope>NUCLEOTIDE SEQUENCE [LARGE SCALE GENOMIC DNA]</scope>
    <source>
        <strain evidence="2 3">WL0053</strain>
    </source>
</reference>